<proteinExistence type="inferred from homology"/>
<accession>A0AAU8ABU6</accession>
<dbReference type="InterPro" id="IPR038765">
    <property type="entry name" value="Papain-like_cys_pep_sf"/>
</dbReference>
<gene>
    <name evidence="6" type="ORF">PUP29_05695</name>
</gene>
<dbReference type="SUPFAM" id="SSF47090">
    <property type="entry name" value="PGBD-like"/>
    <property type="match status" value="2"/>
</dbReference>
<sequence length="346" mass="37484">MQKIARQTMIDFVKQEAARGSIYVWGAQGQRGGQITEDWIRKMETSATNANRAISLWKKNKGKYDPNMIGAFDCSGLIGACLNANGNAGFDDTADGYRNRCVSIDKGALQAGDLVFEYSNGKSGHVGVYIGDGKVIEARGRDYGVVETDLNARNWKKYGRPDFMYTDGNAPAAPSEPTYTKKAFTLDHVVKKGSKEAAVGSIQNNLLAMGYDLGSTGIDNNFGTKTDAAVRDVQKNGGVKIDGQVGKNTTPLLGGTWTEKSAPAASIPALTRNLKLASPMMRGDDVRQAQERLEKHLAQPGRIDGVFGNSTKEAVIRFQQARKNEGRDIGEVDGVIGPKTWAILWE</sequence>
<protein>
    <submittedName>
        <fullName evidence="6">Peptidoglycan-binding protein</fullName>
    </submittedName>
</protein>
<dbReference type="InterPro" id="IPR002477">
    <property type="entry name" value="Peptidoglycan-bd-like"/>
</dbReference>
<comment type="similarity">
    <text evidence="1">Belongs to the peptidase C40 family.</text>
</comment>
<dbReference type="InterPro" id="IPR051794">
    <property type="entry name" value="PG_Endopeptidase_C40"/>
</dbReference>
<feature type="domain" description="NlpC/P60" evidence="5">
    <location>
        <begin position="3"/>
        <end position="170"/>
    </location>
</feature>
<dbReference type="SUPFAM" id="SSF54001">
    <property type="entry name" value="Cysteine proteinases"/>
    <property type="match status" value="1"/>
</dbReference>
<evidence type="ECO:0000313" key="6">
    <source>
        <dbReference type="EMBL" id="XCC63407.1"/>
    </source>
</evidence>
<evidence type="ECO:0000256" key="3">
    <source>
        <dbReference type="ARBA" id="ARBA00022801"/>
    </source>
</evidence>
<dbReference type="Pfam" id="PF00877">
    <property type="entry name" value="NLPC_P60"/>
    <property type="match status" value="1"/>
</dbReference>
<dbReference type="InterPro" id="IPR036365">
    <property type="entry name" value="PGBD-like_sf"/>
</dbReference>
<dbReference type="Gene3D" id="1.10.101.10">
    <property type="entry name" value="PGBD-like superfamily/PGBD"/>
    <property type="match status" value="2"/>
</dbReference>
<keyword evidence="2" id="KW-0645">Protease</keyword>
<dbReference type="Gene3D" id="3.90.1720.10">
    <property type="entry name" value="endopeptidase domain like (from Nostoc punctiforme)"/>
    <property type="match status" value="1"/>
</dbReference>
<dbReference type="GO" id="GO:0006508">
    <property type="term" value="P:proteolysis"/>
    <property type="evidence" value="ECO:0007669"/>
    <property type="project" value="UniProtKB-KW"/>
</dbReference>
<keyword evidence="4" id="KW-0788">Thiol protease</keyword>
<evidence type="ECO:0000256" key="1">
    <source>
        <dbReference type="ARBA" id="ARBA00007074"/>
    </source>
</evidence>
<dbReference type="InterPro" id="IPR000064">
    <property type="entry name" value="NLP_P60_dom"/>
</dbReference>
<reference evidence="6" key="1">
    <citation type="submission" date="2023-02" db="EMBL/GenBank/DDBJ databases">
        <title>Gut commensal Christensenella minuta modulates host metabolism via a new class of secondary bile acids.</title>
        <authorList>
            <person name="Liu C."/>
        </authorList>
    </citation>
    <scope>NUCLEOTIDE SEQUENCE</scope>
    <source>
        <strain evidence="6">CA70</strain>
    </source>
</reference>
<evidence type="ECO:0000256" key="4">
    <source>
        <dbReference type="ARBA" id="ARBA00022807"/>
    </source>
</evidence>
<dbReference type="PANTHER" id="PTHR47359:SF3">
    <property type="entry name" value="NLP_P60 DOMAIN-CONTAINING PROTEIN-RELATED"/>
    <property type="match status" value="1"/>
</dbReference>
<dbReference type="RefSeq" id="WP_353423973.1">
    <property type="nucleotide sequence ID" value="NZ_CP117826.1"/>
</dbReference>
<dbReference type="EMBL" id="CP117826">
    <property type="protein sequence ID" value="XCC63407.1"/>
    <property type="molecule type" value="Genomic_DNA"/>
</dbReference>
<organism evidence="6">
    <name type="scientific">Christensenella massiliensis</name>
    <dbReference type="NCBI Taxonomy" id="1805714"/>
    <lineage>
        <taxon>Bacteria</taxon>
        <taxon>Bacillati</taxon>
        <taxon>Bacillota</taxon>
        <taxon>Clostridia</taxon>
        <taxon>Christensenellales</taxon>
        <taxon>Christensenellaceae</taxon>
        <taxon>Christensenella</taxon>
    </lineage>
</organism>
<dbReference type="PANTHER" id="PTHR47359">
    <property type="entry name" value="PEPTIDOGLYCAN DL-ENDOPEPTIDASE CWLO"/>
    <property type="match status" value="1"/>
</dbReference>
<keyword evidence="3" id="KW-0378">Hydrolase</keyword>
<evidence type="ECO:0000256" key="2">
    <source>
        <dbReference type="ARBA" id="ARBA00022670"/>
    </source>
</evidence>
<dbReference type="PROSITE" id="PS51935">
    <property type="entry name" value="NLPC_P60"/>
    <property type="match status" value="1"/>
</dbReference>
<evidence type="ECO:0000259" key="5">
    <source>
        <dbReference type="PROSITE" id="PS51935"/>
    </source>
</evidence>
<dbReference type="InterPro" id="IPR036366">
    <property type="entry name" value="PGBDSf"/>
</dbReference>
<dbReference type="GO" id="GO:0008234">
    <property type="term" value="F:cysteine-type peptidase activity"/>
    <property type="evidence" value="ECO:0007669"/>
    <property type="project" value="UniProtKB-KW"/>
</dbReference>
<dbReference type="AlphaFoldDB" id="A0AAU8ABU6"/>
<dbReference type="Pfam" id="PF01471">
    <property type="entry name" value="PG_binding_1"/>
    <property type="match status" value="2"/>
</dbReference>
<name>A0AAU8ABU6_9FIRM</name>